<dbReference type="PROSITE" id="PS50297">
    <property type="entry name" value="ANK_REP_REGION"/>
    <property type="match status" value="3"/>
</dbReference>
<feature type="region of interest" description="Disordered" evidence="4">
    <location>
        <begin position="334"/>
        <end position="359"/>
    </location>
</feature>
<feature type="repeat" description="ANK" evidence="3">
    <location>
        <begin position="306"/>
        <end position="338"/>
    </location>
</feature>
<proteinExistence type="predicted"/>
<name>A2E0Z9_TRIV3</name>
<feature type="compositionally biased region" description="Polar residues" evidence="4">
    <location>
        <begin position="347"/>
        <end position="359"/>
    </location>
</feature>
<feature type="repeat" description="ANK" evidence="3">
    <location>
        <begin position="173"/>
        <end position="196"/>
    </location>
</feature>
<dbReference type="Proteomes" id="UP000001542">
    <property type="component" value="Unassembled WGS sequence"/>
</dbReference>
<dbReference type="InParanoid" id="A2E0Z9"/>
<evidence type="ECO:0000313" key="6">
    <source>
        <dbReference type="Proteomes" id="UP000001542"/>
    </source>
</evidence>
<dbReference type="InterPro" id="IPR002110">
    <property type="entry name" value="Ankyrin_rpt"/>
</dbReference>
<sequence>MPRAEELLTIIQSDDATKISELVKNANDANEFLEFEDENIPEMLQEHPPIISAAAFYGATNCFNYLFKLGAKLDSLDENEVTILQFAVMGESPDILETIYSNGISFPYIGFFALRKEKFGSFFWLLDHKHAKIDEIDFTKSSYLHVAASLGNVEIFNKIINLHDFDANAKDYMGRTPLHIACGEGHKDIVELLMKNPKVDPSIEDNFNRIAVYYAHAQERWDIVNIFFNGDINKFLENGQTQLMVASRKGNINLVRFLLEMPELNINLQNSYGLAALHFASRFNEYEIVEELLRHEAINVNIQDNFGKTPLHYAKEANSEDIITLLLKHHANPDITDKEGHKPLEEITNTDPNTPINQS</sequence>
<reference evidence="5" key="1">
    <citation type="submission" date="2006-10" db="EMBL/GenBank/DDBJ databases">
        <authorList>
            <person name="Amadeo P."/>
            <person name="Zhao Q."/>
            <person name="Wortman J."/>
            <person name="Fraser-Liggett C."/>
            <person name="Carlton J."/>
        </authorList>
    </citation>
    <scope>NUCLEOTIDE SEQUENCE</scope>
    <source>
        <strain evidence="5">G3</strain>
    </source>
</reference>
<evidence type="ECO:0000313" key="5">
    <source>
        <dbReference type="EMBL" id="EAY13631.1"/>
    </source>
</evidence>
<evidence type="ECO:0000256" key="2">
    <source>
        <dbReference type="ARBA" id="ARBA00023043"/>
    </source>
</evidence>
<evidence type="ECO:0000256" key="3">
    <source>
        <dbReference type="PROSITE-ProRule" id="PRU00023"/>
    </source>
</evidence>
<dbReference type="EMBL" id="DS113282">
    <property type="protein sequence ID" value="EAY13631.1"/>
    <property type="molecule type" value="Genomic_DNA"/>
</dbReference>
<feature type="repeat" description="ANK" evidence="3">
    <location>
        <begin position="272"/>
        <end position="305"/>
    </location>
</feature>
<dbReference type="VEuPathDB" id="TrichDB:TVAGG3_0330170"/>
<accession>A2E0Z9</accession>
<dbReference type="PRINTS" id="PR01415">
    <property type="entry name" value="ANKYRIN"/>
</dbReference>
<keyword evidence="6" id="KW-1185">Reference proteome</keyword>
<gene>
    <name evidence="5" type="ORF">TVAG_387720</name>
</gene>
<dbReference type="PANTHER" id="PTHR24198:SF165">
    <property type="entry name" value="ANKYRIN REPEAT-CONTAINING PROTEIN-RELATED"/>
    <property type="match status" value="1"/>
</dbReference>
<dbReference type="InterPro" id="IPR036770">
    <property type="entry name" value="Ankyrin_rpt-contain_sf"/>
</dbReference>
<dbReference type="Pfam" id="PF00023">
    <property type="entry name" value="Ank"/>
    <property type="match status" value="1"/>
</dbReference>
<dbReference type="STRING" id="5722.A2E0Z9"/>
<dbReference type="SUPFAM" id="SSF48403">
    <property type="entry name" value="Ankyrin repeat"/>
    <property type="match status" value="2"/>
</dbReference>
<dbReference type="SMART" id="SM00248">
    <property type="entry name" value="ANK"/>
    <property type="match status" value="7"/>
</dbReference>
<keyword evidence="2 3" id="KW-0040">ANK repeat</keyword>
<reference evidence="5" key="2">
    <citation type="journal article" date="2007" name="Science">
        <title>Draft genome sequence of the sexually transmitted pathogen Trichomonas vaginalis.</title>
        <authorList>
            <person name="Carlton J.M."/>
            <person name="Hirt R.P."/>
            <person name="Silva J.C."/>
            <person name="Delcher A.L."/>
            <person name="Schatz M."/>
            <person name="Zhao Q."/>
            <person name="Wortman J.R."/>
            <person name="Bidwell S.L."/>
            <person name="Alsmark U.C.M."/>
            <person name="Besteiro S."/>
            <person name="Sicheritz-Ponten T."/>
            <person name="Noel C.J."/>
            <person name="Dacks J.B."/>
            <person name="Foster P.G."/>
            <person name="Simillion C."/>
            <person name="Van de Peer Y."/>
            <person name="Miranda-Saavedra D."/>
            <person name="Barton G.J."/>
            <person name="Westrop G.D."/>
            <person name="Mueller S."/>
            <person name="Dessi D."/>
            <person name="Fiori P.L."/>
            <person name="Ren Q."/>
            <person name="Paulsen I."/>
            <person name="Zhang H."/>
            <person name="Bastida-Corcuera F.D."/>
            <person name="Simoes-Barbosa A."/>
            <person name="Brown M.T."/>
            <person name="Hayes R.D."/>
            <person name="Mukherjee M."/>
            <person name="Okumura C.Y."/>
            <person name="Schneider R."/>
            <person name="Smith A.J."/>
            <person name="Vanacova S."/>
            <person name="Villalvazo M."/>
            <person name="Haas B.J."/>
            <person name="Pertea M."/>
            <person name="Feldblyum T.V."/>
            <person name="Utterback T.R."/>
            <person name="Shu C.L."/>
            <person name="Osoegawa K."/>
            <person name="de Jong P.J."/>
            <person name="Hrdy I."/>
            <person name="Horvathova L."/>
            <person name="Zubacova Z."/>
            <person name="Dolezal P."/>
            <person name="Malik S.B."/>
            <person name="Logsdon J.M. Jr."/>
            <person name="Henze K."/>
            <person name="Gupta A."/>
            <person name="Wang C.C."/>
            <person name="Dunne R.L."/>
            <person name="Upcroft J.A."/>
            <person name="Upcroft P."/>
            <person name="White O."/>
            <person name="Salzberg S.L."/>
            <person name="Tang P."/>
            <person name="Chiu C.-H."/>
            <person name="Lee Y.-S."/>
            <person name="Embley T.M."/>
            <person name="Coombs G.H."/>
            <person name="Mottram J.C."/>
            <person name="Tachezy J."/>
            <person name="Fraser-Liggett C.M."/>
            <person name="Johnson P.J."/>
        </authorList>
    </citation>
    <scope>NUCLEOTIDE SEQUENCE [LARGE SCALE GENOMIC DNA]</scope>
    <source>
        <strain evidence="5">G3</strain>
    </source>
</reference>
<protein>
    <submittedName>
        <fullName evidence="5">Ankyrin repeat protein, putative</fullName>
    </submittedName>
</protein>
<dbReference type="RefSeq" id="XP_001325854.1">
    <property type="nucleotide sequence ID" value="XM_001325819.1"/>
</dbReference>
<dbReference type="Pfam" id="PF12796">
    <property type="entry name" value="Ank_2"/>
    <property type="match status" value="2"/>
</dbReference>
<feature type="repeat" description="ANK" evidence="3">
    <location>
        <begin position="238"/>
        <end position="260"/>
    </location>
</feature>
<organism evidence="5 6">
    <name type="scientific">Trichomonas vaginalis (strain ATCC PRA-98 / G3)</name>
    <dbReference type="NCBI Taxonomy" id="412133"/>
    <lineage>
        <taxon>Eukaryota</taxon>
        <taxon>Metamonada</taxon>
        <taxon>Parabasalia</taxon>
        <taxon>Trichomonadida</taxon>
        <taxon>Trichomonadidae</taxon>
        <taxon>Trichomonas</taxon>
    </lineage>
</organism>
<dbReference type="PANTHER" id="PTHR24198">
    <property type="entry name" value="ANKYRIN REPEAT AND PROTEIN KINASE DOMAIN-CONTAINING PROTEIN"/>
    <property type="match status" value="1"/>
</dbReference>
<dbReference type="VEuPathDB" id="TrichDB:TVAG_387720"/>
<keyword evidence="1" id="KW-0677">Repeat</keyword>
<dbReference type="PROSITE" id="PS50088">
    <property type="entry name" value="ANK_REPEAT"/>
    <property type="match status" value="4"/>
</dbReference>
<dbReference type="OrthoDB" id="9995210at2759"/>
<dbReference type="SMR" id="A2E0Z9"/>
<evidence type="ECO:0000256" key="4">
    <source>
        <dbReference type="SAM" id="MobiDB-lite"/>
    </source>
</evidence>
<dbReference type="KEGG" id="tva:4771610"/>
<evidence type="ECO:0000256" key="1">
    <source>
        <dbReference type="ARBA" id="ARBA00022737"/>
    </source>
</evidence>
<dbReference type="AlphaFoldDB" id="A2E0Z9"/>
<feature type="compositionally biased region" description="Basic and acidic residues" evidence="4">
    <location>
        <begin position="334"/>
        <end position="345"/>
    </location>
</feature>
<dbReference type="eggNOG" id="KOG4177">
    <property type="taxonomic scope" value="Eukaryota"/>
</dbReference>
<dbReference type="Gene3D" id="1.25.40.20">
    <property type="entry name" value="Ankyrin repeat-containing domain"/>
    <property type="match status" value="3"/>
</dbReference>